<feature type="region of interest" description="Disordered" evidence="2">
    <location>
        <begin position="71"/>
        <end position="208"/>
    </location>
</feature>
<dbReference type="Pfam" id="PF05764">
    <property type="entry name" value="YL1"/>
    <property type="match status" value="1"/>
</dbReference>
<organism evidence="4 5">
    <name type="scientific">Oidiodendron maius (strain Zn)</name>
    <dbReference type="NCBI Taxonomy" id="913774"/>
    <lineage>
        <taxon>Eukaryota</taxon>
        <taxon>Fungi</taxon>
        <taxon>Dikarya</taxon>
        <taxon>Ascomycota</taxon>
        <taxon>Pezizomycotina</taxon>
        <taxon>Leotiomycetes</taxon>
        <taxon>Leotiomycetes incertae sedis</taxon>
        <taxon>Myxotrichaceae</taxon>
        <taxon>Oidiodendron</taxon>
    </lineage>
</organism>
<feature type="region of interest" description="Disordered" evidence="2">
    <location>
        <begin position="298"/>
        <end position="621"/>
    </location>
</feature>
<protein>
    <recommendedName>
        <fullName evidence="3">Vps72/YL1 C-terminal domain-containing protein</fullName>
    </recommendedName>
</protein>
<dbReference type="Proteomes" id="UP000054321">
    <property type="component" value="Unassembled WGS sequence"/>
</dbReference>
<feature type="compositionally biased region" description="Pro residues" evidence="2">
    <location>
        <begin position="539"/>
        <end position="555"/>
    </location>
</feature>
<evidence type="ECO:0000313" key="4">
    <source>
        <dbReference type="EMBL" id="KIN07145.1"/>
    </source>
</evidence>
<feature type="compositionally biased region" description="Acidic residues" evidence="2">
    <location>
        <begin position="71"/>
        <end position="100"/>
    </location>
</feature>
<sequence length="753" mass="81861">MGPDKHDDDTPMRTDDSSSSSGSSSTSDSEDEQVEWLVTSRAKRATAGNRLTSLLQQEEGAGEDELELLFAEADDDAGFEDDIDAESDVQMDSSSDDEDQGPVAAQDDLEGEKELRRQERAEKVAASTKKRKAHESIPKIFKKRVKIDPTLPPAASSSTTQEPAPRPKKKSERASWIPTLEDMPTRASSRGTTRQSKEQLHAQMIDREVKRLRQLANMEKAAAAKEAAKKPALTQADRLAEAARVEKANSKSLSRWEEAEQAREEEQRARLAALGERKMEGPVITWWSGRGEWFGGVLRQVGRKKVKAEEKGEKVGRKRKAAEMEGGDGGERKEGEGGEKVAEKRDDNGERKEGEHGEKAAEKRDDDGERKEGDHGEKVAEKEVKEGGRGEKMDVDNDESAKTGDKSIEQPVNGTDHQNKTNDAGTPEQENGLETSKTELATIPEPENKSEHVEGTGAEKEDGKDVAEDKSLLESEAGPDNKPEHSDPSESKAEDTNTPETANSPPPQPTQTADTPATEPPAEPPTAPAASLPASKSPSHPPFILAPPPGFPPAPAMLDGSTPLPGLGFTPTIPPVGPPQFNALSLSPQNQLNHHAPPPPEGQAHQPEAQALQPTEPPAPPITEHAALNYLILANFDENAIKNKDVQTQILFGRKFVKLPILTKHPEHKSTQTLCAITSYPAKYRDPSTGLPYCNPYAYREIQRLKRGEYRWSKLIGAYVGLGNFAARGVPSRFLAGGEKESVEGGKVEEKAA</sequence>
<evidence type="ECO:0000313" key="5">
    <source>
        <dbReference type="Proteomes" id="UP000054321"/>
    </source>
</evidence>
<feature type="region of interest" description="Disordered" evidence="2">
    <location>
        <begin position="1"/>
        <end position="35"/>
    </location>
</feature>
<feature type="compositionally biased region" description="Polar residues" evidence="2">
    <location>
        <begin position="582"/>
        <end position="593"/>
    </location>
</feature>
<dbReference type="SMART" id="SM00993">
    <property type="entry name" value="YL1_C"/>
    <property type="match status" value="1"/>
</dbReference>
<dbReference type="FunCoup" id="A0A0C3HW59">
    <property type="interactions" value="76"/>
</dbReference>
<name>A0A0C3HW59_OIDMZ</name>
<comment type="similarity">
    <text evidence="1">Belongs to the VPS72/YL1 family.</text>
</comment>
<feature type="compositionally biased region" description="Pro residues" evidence="2">
    <location>
        <begin position="518"/>
        <end position="527"/>
    </location>
</feature>
<feature type="compositionally biased region" description="Low complexity" evidence="2">
    <location>
        <begin position="528"/>
        <end position="538"/>
    </location>
</feature>
<dbReference type="InParanoid" id="A0A0C3HW59"/>
<feature type="compositionally biased region" description="Basic and acidic residues" evidence="2">
    <location>
        <begin position="1"/>
        <end position="16"/>
    </location>
</feature>
<proteinExistence type="inferred from homology"/>
<dbReference type="InterPro" id="IPR013272">
    <property type="entry name" value="Vps72/YL1_C"/>
</dbReference>
<accession>A0A0C3HW59</accession>
<dbReference type="PANTHER" id="PTHR13275">
    <property type="entry name" value="YL-1 PROTEIN TRANSCRIPTION FACTOR-LIKE 1"/>
    <property type="match status" value="1"/>
</dbReference>
<feature type="compositionally biased region" description="Low complexity" evidence="2">
    <location>
        <begin position="17"/>
        <end position="27"/>
    </location>
</feature>
<dbReference type="GO" id="GO:0005634">
    <property type="term" value="C:nucleus"/>
    <property type="evidence" value="ECO:0007669"/>
    <property type="project" value="TreeGrafter"/>
</dbReference>
<dbReference type="InterPro" id="IPR046757">
    <property type="entry name" value="YL1_N"/>
</dbReference>
<reference evidence="4 5" key="1">
    <citation type="submission" date="2014-04" db="EMBL/GenBank/DDBJ databases">
        <authorList>
            <consortium name="DOE Joint Genome Institute"/>
            <person name="Kuo A."/>
            <person name="Martino E."/>
            <person name="Perotto S."/>
            <person name="Kohler A."/>
            <person name="Nagy L.G."/>
            <person name="Floudas D."/>
            <person name="Copeland A."/>
            <person name="Barry K.W."/>
            <person name="Cichocki N."/>
            <person name="Veneault-Fourrey C."/>
            <person name="LaButti K."/>
            <person name="Lindquist E.A."/>
            <person name="Lipzen A."/>
            <person name="Lundell T."/>
            <person name="Morin E."/>
            <person name="Murat C."/>
            <person name="Sun H."/>
            <person name="Tunlid A."/>
            <person name="Henrissat B."/>
            <person name="Grigoriev I.V."/>
            <person name="Hibbett D.S."/>
            <person name="Martin F."/>
            <person name="Nordberg H.P."/>
            <person name="Cantor M.N."/>
            <person name="Hua S.X."/>
        </authorList>
    </citation>
    <scope>NUCLEOTIDE SEQUENCE [LARGE SCALE GENOMIC DNA]</scope>
    <source>
        <strain evidence="4 5">Zn</strain>
    </source>
</reference>
<evidence type="ECO:0000256" key="1">
    <source>
        <dbReference type="ARBA" id="ARBA00006832"/>
    </source>
</evidence>
<evidence type="ECO:0000256" key="2">
    <source>
        <dbReference type="SAM" id="MobiDB-lite"/>
    </source>
</evidence>
<dbReference type="PANTHER" id="PTHR13275:SF4">
    <property type="entry name" value="VACUOLAR PROTEIN SORTING-ASSOCIATED PROTEIN 72 HOMOLOG"/>
    <property type="match status" value="1"/>
</dbReference>
<feature type="compositionally biased region" description="Basic and acidic residues" evidence="2">
    <location>
        <begin position="329"/>
        <end position="408"/>
    </location>
</feature>
<reference evidence="5" key="2">
    <citation type="submission" date="2015-01" db="EMBL/GenBank/DDBJ databases">
        <title>Evolutionary Origins and Diversification of the Mycorrhizal Mutualists.</title>
        <authorList>
            <consortium name="DOE Joint Genome Institute"/>
            <consortium name="Mycorrhizal Genomics Consortium"/>
            <person name="Kohler A."/>
            <person name="Kuo A."/>
            <person name="Nagy L.G."/>
            <person name="Floudas D."/>
            <person name="Copeland A."/>
            <person name="Barry K.W."/>
            <person name="Cichocki N."/>
            <person name="Veneault-Fourrey C."/>
            <person name="LaButti K."/>
            <person name="Lindquist E.A."/>
            <person name="Lipzen A."/>
            <person name="Lundell T."/>
            <person name="Morin E."/>
            <person name="Murat C."/>
            <person name="Riley R."/>
            <person name="Ohm R."/>
            <person name="Sun H."/>
            <person name="Tunlid A."/>
            <person name="Henrissat B."/>
            <person name="Grigoriev I.V."/>
            <person name="Hibbett D.S."/>
            <person name="Martin F."/>
        </authorList>
    </citation>
    <scope>NUCLEOTIDE SEQUENCE [LARGE SCALE GENOMIC DNA]</scope>
    <source>
        <strain evidence="5">Zn</strain>
    </source>
</reference>
<feature type="compositionally biased region" description="Polar residues" evidence="2">
    <location>
        <begin position="410"/>
        <end position="439"/>
    </location>
</feature>
<dbReference type="OrthoDB" id="3942062at2759"/>
<feature type="domain" description="Vps72/YL1 C-terminal" evidence="3">
    <location>
        <begin position="673"/>
        <end position="702"/>
    </location>
</feature>
<dbReference type="HOGENOM" id="CLU_008699_2_0_1"/>
<dbReference type="EMBL" id="KN832870">
    <property type="protein sequence ID" value="KIN07145.1"/>
    <property type="molecule type" value="Genomic_DNA"/>
</dbReference>
<dbReference type="STRING" id="913774.A0A0C3HW59"/>
<keyword evidence="5" id="KW-1185">Reference proteome</keyword>
<dbReference type="Pfam" id="PF08265">
    <property type="entry name" value="YL1_C"/>
    <property type="match status" value="1"/>
</dbReference>
<evidence type="ECO:0000259" key="3">
    <source>
        <dbReference type="SMART" id="SM00993"/>
    </source>
</evidence>
<dbReference type="AlphaFoldDB" id="A0A0C3HW59"/>
<feature type="compositionally biased region" description="Basic and acidic residues" evidence="2">
    <location>
        <begin position="112"/>
        <end position="123"/>
    </location>
</feature>
<feature type="compositionally biased region" description="Basic and acidic residues" evidence="2">
    <location>
        <begin position="446"/>
        <end position="495"/>
    </location>
</feature>
<feature type="compositionally biased region" description="Basic and acidic residues" evidence="2">
    <location>
        <begin position="195"/>
        <end position="208"/>
    </location>
</feature>
<feature type="region of interest" description="Disordered" evidence="2">
    <location>
        <begin position="244"/>
        <end position="268"/>
    </location>
</feature>
<gene>
    <name evidence="4" type="ORF">OIDMADRAFT_139787</name>
</gene>